<gene>
    <name evidence="2" type="ORF">BACERE00221_04751</name>
</gene>
<feature type="transmembrane region" description="Helical" evidence="1">
    <location>
        <begin position="6"/>
        <end position="29"/>
    </location>
</feature>
<dbReference type="RefSeq" id="WP_000986508.1">
    <property type="nucleotide sequence ID" value="NZ_FWZC01000084.1"/>
</dbReference>
<feature type="transmembrane region" description="Helical" evidence="1">
    <location>
        <begin position="50"/>
        <end position="69"/>
    </location>
</feature>
<reference evidence="2 3" key="1">
    <citation type="submission" date="2017-04" db="EMBL/GenBank/DDBJ databases">
        <authorList>
            <person name="Criscuolo A."/>
        </authorList>
    </citation>
    <scope>NUCLEOTIDE SEQUENCE [LARGE SCALE GENOMIC DNA]</scope>
    <source>
        <strain evidence="2">16-00221</strain>
    </source>
</reference>
<evidence type="ECO:0000313" key="3">
    <source>
        <dbReference type="Proteomes" id="UP000194435"/>
    </source>
</evidence>
<dbReference type="Proteomes" id="UP000194435">
    <property type="component" value="Unassembled WGS sequence"/>
</dbReference>
<keyword evidence="1" id="KW-0812">Transmembrane</keyword>
<keyword evidence="1" id="KW-0472">Membrane</keyword>
<evidence type="ECO:0000256" key="1">
    <source>
        <dbReference type="SAM" id="Phobius"/>
    </source>
</evidence>
<protein>
    <submittedName>
        <fullName evidence="2">Uncharacterized protein</fullName>
    </submittedName>
</protein>
<name>A0A9X8SNL8_9BACI</name>
<sequence length="70" mass="8371">MMRVLIEFLLFMCCLASIFQLALVIRRYMAIKKDWLLCKTKEKVQTKTRVFSQSCVTGCYILAFFVLRFY</sequence>
<dbReference type="AlphaFoldDB" id="A0A9X8SNL8"/>
<keyword evidence="1" id="KW-1133">Transmembrane helix</keyword>
<organism evidence="2 3">
    <name type="scientific">Bacillus paranthracis</name>
    <dbReference type="NCBI Taxonomy" id="2026186"/>
    <lineage>
        <taxon>Bacteria</taxon>
        <taxon>Bacillati</taxon>
        <taxon>Bacillota</taxon>
        <taxon>Bacilli</taxon>
        <taxon>Bacillales</taxon>
        <taxon>Bacillaceae</taxon>
        <taxon>Bacillus</taxon>
        <taxon>Bacillus cereus group</taxon>
    </lineage>
</organism>
<evidence type="ECO:0000313" key="2">
    <source>
        <dbReference type="EMBL" id="SME45279.1"/>
    </source>
</evidence>
<proteinExistence type="predicted"/>
<comment type="caution">
    <text evidence="2">The sequence shown here is derived from an EMBL/GenBank/DDBJ whole genome shotgun (WGS) entry which is preliminary data.</text>
</comment>
<dbReference type="EMBL" id="FWZC01000084">
    <property type="protein sequence ID" value="SME45279.1"/>
    <property type="molecule type" value="Genomic_DNA"/>
</dbReference>
<accession>A0A9X8SNL8</accession>